<reference evidence="1" key="1">
    <citation type="journal article" date="2019" name="Sci. Rep.">
        <title>Draft genome of Tanacetum cinerariifolium, the natural source of mosquito coil.</title>
        <authorList>
            <person name="Yamashiro T."/>
            <person name="Shiraishi A."/>
            <person name="Satake H."/>
            <person name="Nakayama K."/>
        </authorList>
    </citation>
    <scope>NUCLEOTIDE SEQUENCE</scope>
</reference>
<evidence type="ECO:0000313" key="1">
    <source>
        <dbReference type="EMBL" id="GFD02200.1"/>
    </source>
</evidence>
<gene>
    <name evidence="1" type="ORF">Tci_874169</name>
</gene>
<protein>
    <submittedName>
        <fullName evidence="1">Uncharacterized protein</fullName>
    </submittedName>
</protein>
<sequence>ASKNQDNGGREYGRKIVPVESPTENALIAHDGIRAIKPRKRFLQTMHSWHLPLQEVLQILYLSTSNNNKVDTTASGVSTAHTQGTPVNSTSVDNLSDAVICDFLASQPNSPQLAKEDLEQIGPNDLEEINLHWEMAMLTIRAKR</sequence>
<comment type="caution">
    <text evidence="1">The sequence shown here is derived from an EMBL/GenBank/DDBJ whole genome shotgun (WGS) entry which is preliminary data.</text>
</comment>
<feature type="non-terminal residue" evidence="1">
    <location>
        <position position="1"/>
    </location>
</feature>
<proteinExistence type="predicted"/>
<name>A0A699SXB8_TANCI</name>
<accession>A0A699SXB8</accession>
<feature type="non-terminal residue" evidence="1">
    <location>
        <position position="144"/>
    </location>
</feature>
<dbReference type="AlphaFoldDB" id="A0A699SXB8"/>
<dbReference type="EMBL" id="BKCJ011196383">
    <property type="protein sequence ID" value="GFD02200.1"/>
    <property type="molecule type" value="Genomic_DNA"/>
</dbReference>
<organism evidence="1">
    <name type="scientific">Tanacetum cinerariifolium</name>
    <name type="common">Dalmatian daisy</name>
    <name type="synonym">Chrysanthemum cinerariifolium</name>
    <dbReference type="NCBI Taxonomy" id="118510"/>
    <lineage>
        <taxon>Eukaryota</taxon>
        <taxon>Viridiplantae</taxon>
        <taxon>Streptophyta</taxon>
        <taxon>Embryophyta</taxon>
        <taxon>Tracheophyta</taxon>
        <taxon>Spermatophyta</taxon>
        <taxon>Magnoliopsida</taxon>
        <taxon>eudicotyledons</taxon>
        <taxon>Gunneridae</taxon>
        <taxon>Pentapetalae</taxon>
        <taxon>asterids</taxon>
        <taxon>campanulids</taxon>
        <taxon>Asterales</taxon>
        <taxon>Asteraceae</taxon>
        <taxon>Asteroideae</taxon>
        <taxon>Anthemideae</taxon>
        <taxon>Anthemidinae</taxon>
        <taxon>Tanacetum</taxon>
    </lineage>
</organism>